<dbReference type="RefSeq" id="WP_129002929.1">
    <property type="nucleotide sequence ID" value="NZ_SDHZ01000001.1"/>
</dbReference>
<name>A0A4Q1DEY0_9BACT</name>
<gene>
    <name evidence="2" type="ORF">ESB13_10475</name>
</gene>
<dbReference type="EMBL" id="SDHZ01000001">
    <property type="protein sequence ID" value="RXK87179.1"/>
    <property type="molecule type" value="Genomic_DNA"/>
</dbReference>
<dbReference type="AlphaFoldDB" id="A0A4Q1DEY0"/>
<keyword evidence="3" id="KW-1185">Reference proteome</keyword>
<reference evidence="2 3" key="1">
    <citation type="submission" date="2019-01" db="EMBL/GenBank/DDBJ databases">
        <title>Filimonas sp. strain TTM-71.</title>
        <authorList>
            <person name="Chen W.-M."/>
        </authorList>
    </citation>
    <scope>NUCLEOTIDE SEQUENCE [LARGE SCALE GENOMIC DNA]</scope>
    <source>
        <strain evidence="2 3">TTM-71</strain>
    </source>
</reference>
<dbReference type="Proteomes" id="UP000290545">
    <property type="component" value="Unassembled WGS sequence"/>
</dbReference>
<evidence type="ECO:0000313" key="3">
    <source>
        <dbReference type="Proteomes" id="UP000290545"/>
    </source>
</evidence>
<comment type="caution">
    <text evidence="2">The sequence shown here is derived from an EMBL/GenBank/DDBJ whole genome shotgun (WGS) entry which is preliminary data.</text>
</comment>
<organism evidence="2 3">
    <name type="scientific">Filimonas effusa</name>
    <dbReference type="NCBI Taxonomy" id="2508721"/>
    <lineage>
        <taxon>Bacteria</taxon>
        <taxon>Pseudomonadati</taxon>
        <taxon>Bacteroidota</taxon>
        <taxon>Chitinophagia</taxon>
        <taxon>Chitinophagales</taxon>
        <taxon>Chitinophagaceae</taxon>
        <taxon>Filimonas</taxon>
    </lineage>
</organism>
<feature type="region of interest" description="Disordered" evidence="1">
    <location>
        <begin position="1"/>
        <end position="35"/>
    </location>
</feature>
<accession>A0A4Q1DEY0</accession>
<protein>
    <submittedName>
        <fullName evidence="2">Uncharacterized protein</fullName>
    </submittedName>
</protein>
<evidence type="ECO:0000313" key="2">
    <source>
        <dbReference type="EMBL" id="RXK87179.1"/>
    </source>
</evidence>
<proteinExistence type="predicted"/>
<sequence>MSQLLGLTSRRFNKKPPQLRKPLQPPGNTIGPDAEKRSTLFPSVFHCPESHAVVVRNSKKQSPLRISVSLYGEESHLPVATFPVSLQLDEPNITAKRKRQE</sequence>
<evidence type="ECO:0000256" key="1">
    <source>
        <dbReference type="SAM" id="MobiDB-lite"/>
    </source>
</evidence>